<dbReference type="InterPro" id="IPR013780">
    <property type="entry name" value="Glyco_hydro_b"/>
</dbReference>
<dbReference type="AlphaFoldDB" id="A0A1I1A0Q0"/>
<dbReference type="Proteomes" id="UP000198838">
    <property type="component" value="Unassembled WGS sequence"/>
</dbReference>
<dbReference type="EMBL" id="FOJY01000018">
    <property type="protein sequence ID" value="SFB30138.1"/>
    <property type="molecule type" value="Genomic_DNA"/>
</dbReference>
<keyword evidence="2 4" id="KW-0326">Glycosidase</keyword>
<evidence type="ECO:0000313" key="4">
    <source>
        <dbReference type="EMBL" id="SFB30138.1"/>
    </source>
</evidence>
<dbReference type="SUPFAM" id="SSF51445">
    <property type="entry name" value="(Trans)glycosidases"/>
    <property type="match status" value="1"/>
</dbReference>
<organism evidence="4 5">
    <name type="scientific">Acetitomaculum ruminis DSM 5522</name>
    <dbReference type="NCBI Taxonomy" id="1120918"/>
    <lineage>
        <taxon>Bacteria</taxon>
        <taxon>Bacillati</taxon>
        <taxon>Bacillota</taxon>
        <taxon>Clostridia</taxon>
        <taxon>Lachnospirales</taxon>
        <taxon>Lachnospiraceae</taxon>
        <taxon>Acetitomaculum</taxon>
    </lineage>
</organism>
<keyword evidence="1" id="KW-0378">Hydrolase</keyword>
<name>A0A1I1A0Q0_9FIRM</name>
<evidence type="ECO:0000256" key="2">
    <source>
        <dbReference type="ARBA" id="ARBA00023295"/>
    </source>
</evidence>
<gene>
    <name evidence="4" type="ORF">SAMN05216249_11843</name>
</gene>
<dbReference type="GO" id="GO:0016798">
    <property type="term" value="F:hydrolase activity, acting on glycosyl bonds"/>
    <property type="evidence" value="ECO:0007669"/>
    <property type="project" value="UniProtKB-KW"/>
</dbReference>
<proteinExistence type="predicted"/>
<accession>A0A1I1A0Q0</accession>
<evidence type="ECO:0000313" key="5">
    <source>
        <dbReference type="Proteomes" id="UP000198838"/>
    </source>
</evidence>
<dbReference type="PANTHER" id="PTHR10357">
    <property type="entry name" value="ALPHA-AMYLASE FAMILY MEMBER"/>
    <property type="match status" value="1"/>
</dbReference>
<reference evidence="4 5" key="1">
    <citation type="submission" date="2016-10" db="EMBL/GenBank/DDBJ databases">
        <authorList>
            <person name="de Groot N.N."/>
        </authorList>
    </citation>
    <scope>NUCLEOTIDE SEQUENCE [LARGE SCALE GENOMIC DNA]</scope>
    <source>
        <strain evidence="4 5">DSM 5522</strain>
    </source>
</reference>
<dbReference type="SMART" id="SM00642">
    <property type="entry name" value="Aamy"/>
    <property type="match status" value="1"/>
</dbReference>
<dbReference type="Pfam" id="PF00128">
    <property type="entry name" value="Alpha-amylase"/>
    <property type="match status" value="1"/>
</dbReference>
<dbReference type="RefSeq" id="WP_092873868.1">
    <property type="nucleotide sequence ID" value="NZ_FOJY01000018.1"/>
</dbReference>
<protein>
    <submittedName>
        <fullName evidence="4">Glycosidase</fullName>
    </submittedName>
</protein>
<dbReference type="Gene3D" id="3.90.400.10">
    <property type="entry name" value="Oligo-1,6-glucosidase, Domain 2"/>
    <property type="match status" value="1"/>
</dbReference>
<dbReference type="GO" id="GO:0005975">
    <property type="term" value="P:carbohydrate metabolic process"/>
    <property type="evidence" value="ECO:0007669"/>
    <property type="project" value="InterPro"/>
</dbReference>
<dbReference type="SUPFAM" id="SSF51011">
    <property type="entry name" value="Glycosyl hydrolase domain"/>
    <property type="match status" value="1"/>
</dbReference>
<evidence type="ECO:0000259" key="3">
    <source>
        <dbReference type="SMART" id="SM00642"/>
    </source>
</evidence>
<dbReference type="Gene3D" id="2.60.40.1180">
    <property type="entry name" value="Golgi alpha-mannosidase II"/>
    <property type="match status" value="1"/>
</dbReference>
<sequence length="448" mass="52145">MTWYDETSFYHIYPLGLADAPVENDYSNVSHRLNNIIPWIDHIKALGCNGLYLGPLFESGSHGYDTTDYMKLDSRLGDNNDLKNFVLKCHEASIKVVLDGVFNHTGRDFFAFKDIQKNRENSRYKDWYLNVNFYNNNSYNDGFSYDNWGGVDLLVKLNPYNEEVRNYIADVIKFWVKEFDIDGIRLDAADVMDFEYLKHIRRVINDVKPDFWLMGEVIHGEYNRWVNNDMLIAVTNYPLHKALYSGHNEHNYFEIAHTIKRLNDMSGNNILSLRLYNFSDNHDVDRIYTKLNNKEHFVPVHILLYTLPGVPSIYYGSEFCLDAKKVYGTDVNLRPALNLEDYKDYINNNKYTNLLAKLGHLRQEIKALSYGVYQELLLTNRQYSFSRSMDNELAIITVNNDENPAGFNLPAFGKNEFVGKLSNKHLTAQNDRLDINIPPCDGEIWIPV</sequence>
<feature type="domain" description="Glycosyl hydrolase family 13 catalytic" evidence="3">
    <location>
        <begin position="11"/>
        <end position="362"/>
    </location>
</feature>
<dbReference type="OrthoDB" id="9805159at2"/>
<keyword evidence="5" id="KW-1185">Reference proteome</keyword>
<dbReference type="PANTHER" id="PTHR10357:SF210">
    <property type="entry name" value="MALTODEXTRIN GLUCOSIDASE"/>
    <property type="match status" value="1"/>
</dbReference>
<dbReference type="CDD" id="cd11353">
    <property type="entry name" value="AmyAc_euk_bac_CMD_like"/>
    <property type="match status" value="1"/>
</dbReference>
<evidence type="ECO:0000256" key="1">
    <source>
        <dbReference type="ARBA" id="ARBA00022801"/>
    </source>
</evidence>
<dbReference type="Gene3D" id="3.20.20.80">
    <property type="entry name" value="Glycosidases"/>
    <property type="match status" value="1"/>
</dbReference>
<dbReference type="InterPro" id="IPR017853">
    <property type="entry name" value="GH"/>
</dbReference>
<dbReference type="STRING" id="1120918.SAMN05216249_11843"/>
<dbReference type="InterPro" id="IPR045857">
    <property type="entry name" value="O16G_dom_2"/>
</dbReference>
<dbReference type="InterPro" id="IPR006047">
    <property type="entry name" value="GH13_cat_dom"/>
</dbReference>